<organism evidence="1 2">
    <name type="scientific">Algivirga pacifica</name>
    <dbReference type="NCBI Taxonomy" id="1162670"/>
    <lineage>
        <taxon>Bacteria</taxon>
        <taxon>Pseudomonadati</taxon>
        <taxon>Bacteroidota</taxon>
        <taxon>Cytophagia</taxon>
        <taxon>Cytophagales</taxon>
        <taxon>Flammeovirgaceae</taxon>
        <taxon>Algivirga</taxon>
    </lineage>
</organism>
<keyword evidence="2" id="KW-1185">Reference proteome</keyword>
<evidence type="ECO:0000313" key="1">
    <source>
        <dbReference type="EMBL" id="GAA4834838.1"/>
    </source>
</evidence>
<reference evidence="2" key="1">
    <citation type="journal article" date="2019" name="Int. J. Syst. Evol. Microbiol.">
        <title>The Global Catalogue of Microorganisms (GCM) 10K type strain sequencing project: providing services to taxonomists for standard genome sequencing and annotation.</title>
        <authorList>
            <consortium name="The Broad Institute Genomics Platform"/>
            <consortium name="The Broad Institute Genome Sequencing Center for Infectious Disease"/>
            <person name="Wu L."/>
            <person name="Ma J."/>
        </authorList>
    </citation>
    <scope>NUCLEOTIDE SEQUENCE [LARGE SCALE GENOMIC DNA]</scope>
    <source>
        <strain evidence="2">JCM 18326</strain>
    </source>
</reference>
<evidence type="ECO:0000313" key="2">
    <source>
        <dbReference type="Proteomes" id="UP001500298"/>
    </source>
</evidence>
<comment type="caution">
    <text evidence="1">The sequence shown here is derived from an EMBL/GenBank/DDBJ whole genome shotgun (WGS) entry which is preliminary data.</text>
</comment>
<sequence>MYSILKALFNFNFFRTSLSKNERIKRDDKKCGYRSSFEKSLWSKVIIKCLNIMPFDVC</sequence>
<name>A0ABP9DC24_9BACT</name>
<protein>
    <submittedName>
        <fullName evidence="1">Uncharacterized protein</fullName>
    </submittedName>
</protein>
<gene>
    <name evidence="1" type="ORF">GCM10023331_20080</name>
</gene>
<dbReference type="Proteomes" id="UP001500298">
    <property type="component" value="Unassembled WGS sequence"/>
</dbReference>
<accession>A0ABP9DC24</accession>
<dbReference type="EMBL" id="BAABJX010000030">
    <property type="protein sequence ID" value="GAA4834838.1"/>
    <property type="molecule type" value="Genomic_DNA"/>
</dbReference>
<proteinExistence type="predicted"/>